<comment type="similarity">
    <text evidence="8">Belongs to the binding-protein-dependent transport system permease family. LivHM subfamily.</text>
</comment>
<protein>
    <submittedName>
        <fullName evidence="11">Branched-chain amino acid ABC transporter permease</fullName>
    </submittedName>
</protein>
<evidence type="ECO:0000256" key="9">
    <source>
        <dbReference type="SAM" id="MobiDB-lite"/>
    </source>
</evidence>
<dbReference type="Pfam" id="PF02653">
    <property type="entry name" value="BPD_transp_2"/>
    <property type="match status" value="1"/>
</dbReference>
<feature type="transmembrane region" description="Helical" evidence="10">
    <location>
        <begin position="252"/>
        <end position="277"/>
    </location>
</feature>
<evidence type="ECO:0000313" key="12">
    <source>
        <dbReference type="Proteomes" id="UP000642070"/>
    </source>
</evidence>
<name>A0A917TTB7_9ACTN</name>
<dbReference type="GO" id="GO:0005886">
    <property type="term" value="C:plasma membrane"/>
    <property type="evidence" value="ECO:0007669"/>
    <property type="project" value="UniProtKB-SubCell"/>
</dbReference>
<keyword evidence="12" id="KW-1185">Reference proteome</keyword>
<feature type="transmembrane region" description="Helical" evidence="10">
    <location>
        <begin position="223"/>
        <end position="246"/>
    </location>
</feature>
<evidence type="ECO:0000256" key="6">
    <source>
        <dbReference type="ARBA" id="ARBA00022989"/>
    </source>
</evidence>
<comment type="subcellular location">
    <subcellularLocation>
        <location evidence="1">Cell membrane</location>
        <topology evidence="1">Multi-pass membrane protein</topology>
    </subcellularLocation>
</comment>
<comment type="caution">
    <text evidence="11">The sequence shown here is derived from an EMBL/GenBank/DDBJ whole genome shotgun (WGS) entry which is preliminary data.</text>
</comment>
<dbReference type="GO" id="GO:0022857">
    <property type="term" value="F:transmembrane transporter activity"/>
    <property type="evidence" value="ECO:0007669"/>
    <property type="project" value="InterPro"/>
</dbReference>
<sequence length="323" mass="33393">MSVQVNGSASATQQTRAQRARGHDAVAPQRGSTPDMEIVSSIVLNSAYLVSVLAVVALGLGVIYGLLGVINMAHGELVAIGAYTAVLLTELGLPYWGALPVACGVGLVVGMVLEWALISRLTQRPLDAILVTLGLGLVIQELLRLTFGVGPRSVAAPVHGTVHVLGYTYPVFRLVVIGLAVVAICAALAFFSRSSFGLVVRAILQNRESALTSGVHAGRYNRLAFGLGAALAALAGCLVAPSAVVLPQMGTFYIGPAFIAVIIGGSGRLVGAVLGALFMGGLEIFLGEYIPQTVARAGVLVLAIMLIRIRPQGLVSEPKVRVA</sequence>
<feature type="transmembrane region" description="Helical" evidence="10">
    <location>
        <begin position="289"/>
        <end position="309"/>
    </location>
</feature>
<keyword evidence="3" id="KW-1003">Cell membrane</keyword>
<evidence type="ECO:0000256" key="2">
    <source>
        <dbReference type="ARBA" id="ARBA00022448"/>
    </source>
</evidence>
<evidence type="ECO:0000313" key="11">
    <source>
        <dbReference type="EMBL" id="GGM36910.1"/>
    </source>
</evidence>
<organism evidence="11 12">
    <name type="scientific">Dactylosporangium sucinum</name>
    <dbReference type="NCBI Taxonomy" id="1424081"/>
    <lineage>
        <taxon>Bacteria</taxon>
        <taxon>Bacillati</taxon>
        <taxon>Actinomycetota</taxon>
        <taxon>Actinomycetes</taxon>
        <taxon>Micromonosporales</taxon>
        <taxon>Micromonosporaceae</taxon>
        <taxon>Dactylosporangium</taxon>
    </lineage>
</organism>
<keyword evidence="4 10" id="KW-0812">Transmembrane</keyword>
<dbReference type="GO" id="GO:0006865">
    <property type="term" value="P:amino acid transport"/>
    <property type="evidence" value="ECO:0007669"/>
    <property type="project" value="UniProtKB-KW"/>
</dbReference>
<evidence type="ECO:0000256" key="4">
    <source>
        <dbReference type="ARBA" id="ARBA00022692"/>
    </source>
</evidence>
<keyword evidence="2" id="KW-0813">Transport</keyword>
<feature type="transmembrane region" description="Helical" evidence="10">
    <location>
        <begin position="93"/>
        <end position="116"/>
    </location>
</feature>
<evidence type="ECO:0000256" key="10">
    <source>
        <dbReference type="SAM" id="Phobius"/>
    </source>
</evidence>
<dbReference type="InterPro" id="IPR001851">
    <property type="entry name" value="ABC_transp_permease"/>
</dbReference>
<gene>
    <name evidence="11" type="ORF">GCM10007977_042970</name>
</gene>
<feature type="transmembrane region" description="Helical" evidence="10">
    <location>
        <begin position="47"/>
        <end position="73"/>
    </location>
</feature>
<dbReference type="PANTHER" id="PTHR11795:SF447">
    <property type="entry name" value="ABC TRANSPORTER PERMEASE PROTEIN"/>
    <property type="match status" value="1"/>
</dbReference>
<dbReference type="RefSeq" id="WP_190251686.1">
    <property type="nucleotide sequence ID" value="NZ_BMPI01000020.1"/>
</dbReference>
<evidence type="ECO:0000256" key="8">
    <source>
        <dbReference type="ARBA" id="ARBA00037998"/>
    </source>
</evidence>
<feature type="region of interest" description="Disordered" evidence="9">
    <location>
        <begin position="1"/>
        <end position="32"/>
    </location>
</feature>
<dbReference type="CDD" id="cd06582">
    <property type="entry name" value="TM_PBP1_LivH_like"/>
    <property type="match status" value="1"/>
</dbReference>
<evidence type="ECO:0000256" key="5">
    <source>
        <dbReference type="ARBA" id="ARBA00022970"/>
    </source>
</evidence>
<reference evidence="11" key="1">
    <citation type="journal article" date="2014" name="Int. J. Syst. Evol. Microbiol.">
        <title>Complete genome sequence of Corynebacterium casei LMG S-19264T (=DSM 44701T), isolated from a smear-ripened cheese.</title>
        <authorList>
            <consortium name="US DOE Joint Genome Institute (JGI-PGF)"/>
            <person name="Walter F."/>
            <person name="Albersmeier A."/>
            <person name="Kalinowski J."/>
            <person name="Ruckert C."/>
        </authorList>
    </citation>
    <scope>NUCLEOTIDE SEQUENCE</scope>
    <source>
        <strain evidence="11">JCM 19831</strain>
    </source>
</reference>
<feature type="transmembrane region" description="Helical" evidence="10">
    <location>
        <begin position="128"/>
        <end position="147"/>
    </location>
</feature>
<evidence type="ECO:0000256" key="7">
    <source>
        <dbReference type="ARBA" id="ARBA00023136"/>
    </source>
</evidence>
<dbReference type="PANTHER" id="PTHR11795">
    <property type="entry name" value="BRANCHED-CHAIN AMINO ACID TRANSPORT SYSTEM PERMEASE PROTEIN LIVH"/>
    <property type="match status" value="1"/>
</dbReference>
<feature type="compositionally biased region" description="Low complexity" evidence="9">
    <location>
        <begin position="8"/>
        <end position="17"/>
    </location>
</feature>
<evidence type="ECO:0000256" key="1">
    <source>
        <dbReference type="ARBA" id="ARBA00004651"/>
    </source>
</evidence>
<evidence type="ECO:0000256" key="3">
    <source>
        <dbReference type="ARBA" id="ARBA00022475"/>
    </source>
</evidence>
<keyword evidence="7 10" id="KW-0472">Membrane</keyword>
<feature type="transmembrane region" description="Helical" evidence="10">
    <location>
        <begin position="167"/>
        <end position="191"/>
    </location>
</feature>
<dbReference type="Proteomes" id="UP000642070">
    <property type="component" value="Unassembled WGS sequence"/>
</dbReference>
<proteinExistence type="inferred from homology"/>
<keyword evidence="6 10" id="KW-1133">Transmembrane helix</keyword>
<dbReference type="AlphaFoldDB" id="A0A917TTB7"/>
<dbReference type="InterPro" id="IPR052157">
    <property type="entry name" value="BCAA_transport_permease"/>
</dbReference>
<dbReference type="EMBL" id="BMPI01000020">
    <property type="protein sequence ID" value="GGM36910.1"/>
    <property type="molecule type" value="Genomic_DNA"/>
</dbReference>
<accession>A0A917TTB7</accession>
<keyword evidence="5" id="KW-0029">Amino-acid transport</keyword>
<reference evidence="11" key="2">
    <citation type="submission" date="2020-09" db="EMBL/GenBank/DDBJ databases">
        <authorList>
            <person name="Sun Q."/>
            <person name="Ohkuma M."/>
        </authorList>
    </citation>
    <scope>NUCLEOTIDE SEQUENCE</scope>
    <source>
        <strain evidence="11">JCM 19831</strain>
    </source>
</reference>